<evidence type="ECO:0000256" key="2">
    <source>
        <dbReference type="ARBA" id="ARBA00022771"/>
    </source>
</evidence>
<evidence type="ECO:0000256" key="3">
    <source>
        <dbReference type="ARBA" id="ARBA00022833"/>
    </source>
</evidence>
<dbReference type="InterPro" id="IPR050219">
    <property type="entry name" value="DnaG_primase"/>
</dbReference>
<gene>
    <name evidence="5" type="ORF">OVS_00495</name>
</gene>
<protein>
    <recommendedName>
        <fullName evidence="4">Zinc finger CHC2-type domain-containing protein</fullName>
    </recommendedName>
</protein>
<dbReference type="Gene3D" id="3.40.1360.10">
    <property type="match status" value="1"/>
</dbReference>
<dbReference type="Proteomes" id="UP000018745">
    <property type="component" value="Chromosome"/>
</dbReference>
<evidence type="ECO:0000256" key="1">
    <source>
        <dbReference type="ARBA" id="ARBA00022723"/>
    </source>
</evidence>
<dbReference type="SMART" id="SM00400">
    <property type="entry name" value="ZnF_CHCC"/>
    <property type="match status" value="1"/>
</dbReference>
<evidence type="ECO:0000313" key="5">
    <source>
        <dbReference type="EMBL" id="AHC40098.1"/>
    </source>
</evidence>
<keyword evidence="2" id="KW-0863">Zinc-finger</keyword>
<sequence length="628" mass="73222">MQRSQLNVKEVIESYLQLEKKGKDYRAICPFHEDTNPSLFISLEKNIFKCFSCGVGGDAVSFIMRKEKTSYQQALIQAHKILKLPFENLLDPVTYKDICFKQQLIKFNEFVSEFFEKHLFYPSGKEALDYLIQKRKLNVDLIKKMRIGYAPSGLILLRAIERIQKSSEEYKFIDSEFISQVGIFSKEKDKDTLIPIFQNRITFPVFSASKELVGFSARAMPNSRSEIRYLHSKETLLFKKAQLLYNLPALAELKNDEEVYLFEGCFDLFSLLVLKPSAKGCALMGRDLSSDCLEILQKRGVKKIVLMLDSDRAGITASLKIIQQLLKIGIHPYSLEIDLQNCKDFSEFYCTHPDFKLPEPTLFVDWIKSNWKKSINKSNPETELLSLNQLVNALLSSIFNWNPNRFFYLNPSLEIKFAIDSLNKIFSLYELVNLSEKEKEVILSKHQSYLETINLYCLSQNGTSRRIPPMVREPEKPKTIISNFSNILVLWTALIKSRKSQDIIKKELQDWQSKSLEDYAELFQWILLPEERLFLSQLTDNLTNEKTNYTLSNSKITNVSFDNLWDFFELYYSLIYLLLDKSETYLQSDHLTDLSMKLDWLKRIEADRELLRSKSSNTFNKLLELEKS</sequence>
<dbReference type="InterPro" id="IPR034151">
    <property type="entry name" value="TOPRIM_DnaG_bac"/>
</dbReference>
<evidence type="ECO:0000259" key="4">
    <source>
        <dbReference type="SMART" id="SM00400"/>
    </source>
</evidence>
<dbReference type="Gene3D" id="3.90.580.10">
    <property type="entry name" value="Zinc finger, CHC2-type domain"/>
    <property type="match status" value="1"/>
</dbReference>
<reference evidence="5 6" key="1">
    <citation type="journal article" date="2014" name="Genome Announc.">
        <title>Complete Genome Sequence of Mycoplasma ovis Strain Michigan, a Hemoplasma of Sheep with Two Distinct 16S rRNA Genes.</title>
        <authorList>
            <person name="Deshuillers P.L."/>
            <person name="Santos A.P."/>
            <person name="do Nascimento N.C."/>
            <person name="Hampel J.A."/>
            <person name="Bergin I.L."/>
            <person name="Dyson M.C."/>
            <person name="Messick J.B."/>
        </authorList>
    </citation>
    <scope>NUCLEOTIDE SEQUENCE [LARGE SCALE GENOMIC DNA]</scope>
    <source>
        <strain evidence="5 6">Michigan</strain>
    </source>
</reference>
<dbReference type="RefSeq" id="WP_024070894.1">
    <property type="nucleotide sequence ID" value="NC_023062.1"/>
</dbReference>
<keyword evidence="3" id="KW-0862">Zinc</keyword>
<dbReference type="PANTHER" id="PTHR30313:SF2">
    <property type="entry name" value="DNA PRIMASE"/>
    <property type="match status" value="1"/>
</dbReference>
<dbReference type="Pfam" id="PF01807">
    <property type="entry name" value="Zn_ribbon_DnaG"/>
    <property type="match status" value="1"/>
</dbReference>
<feature type="domain" description="Zinc finger CHC2-type" evidence="4">
    <location>
        <begin position="25"/>
        <end position="79"/>
    </location>
</feature>
<dbReference type="InterPro" id="IPR036977">
    <property type="entry name" value="DNA_primase_Znf_CHC2"/>
</dbReference>
<dbReference type="EMBL" id="CP006935">
    <property type="protein sequence ID" value="AHC40098.1"/>
    <property type="molecule type" value="Genomic_DNA"/>
</dbReference>
<dbReference type="Pfam" id="PF08275">
    <property type="entry name" value="DNAG_N"/>
    <property type="match status" value="1"/>
</dbReference>
<dbReference type="Pfam" id="PF13155">
    <property type="entry name" value="Toprim_2"/>
    <property type="match status" value="1"/>
</dbReference>
<dbReference type="SUPFAM" id="SSF56731">
    <property type="entry name" value="DNA primase core"/>
    <property type="match status" value="1"/>
</dbReference>
<dbReference type="Gene3D" id="3.90.980.10">
    <property type="entry name" value="DNA primase, catalytic core, N-terminal domain"/>
    <property type="match status" value="1"/>
</dbReference>
<organism evidence="5 6">
    <name type="scientific">Mycoplasma ovis str. Michigan</name>
    <dbReference type="NCBI Taxonomy" id="1415773"/>
    <lineage>
        <taxon>Bacteria</taxon>
        <taxon>Bacillati</taxon>
        <taxon>Mycoplasmatota</taxon>
        <taxon>Mollicutes</taxon>
        <taxon>Mycoplasmataceae</taxon>
        <taxon>Mycoplasma</taxon>
    </lineage>
</organism>
<accession>A0ABM5P155</accession>
<dbReference type="PANTHER" id="PTHR30313">
    <property type="entry name" value="DNA PRIMASE"/>
    <property type="match status" value="1"/>
</dbReference>
<dbReference type="InterPro" id="IPR037068">
    <property type="entry name" value="DNA_primase_core_N_sf"/>
</dbReference>
<name>A0ABM5P155_9MOLU</name>
<proteinExistence type="predicted"/>
<dbReference type="CDD" id="cd03364">
    <property type="entry name" value="TOPRIM_DnaG_primases"/>
    <property type="match status" value="1"/>
</dbReference>
<keyword evidence="6" id="KW-1185">Reference proteome</keyword>
<dbReference type="InterPro" id="IPR013264">
    <property type="entry name" value="DNAG_N"/>
</dbReference>
<keyword evidence="1" id="KW-0479">Metal-binding</keyword>
<dbReference type="InterPro" id="IPR002694">
    <property type="entry name" value="Znf_CHC2"/>
</dbReference>
<dbReference type="SUPFAM" id="SSF57783">
    <property type="entry name" value="Zinc beta-ribbon"/>
    <property type="match status" value="1"/>
</dbReference>
<evidence type="ECO:0000313" key="6">
    <source>
        <dbReference type="Proteomes" id="UP000018745"/>
    </source>
</evidence>